<gene>
    <name evidence="2" type="ORF">KDA_19240</name>
</gene>
<dbReference type="CDD" id="cd04859">
    <property type="entry name" value="Prim_Pol"/>
    <property type="match status" value="1"/>
</dbReference>
<dbReference type="EMBL" id="BIFT01000001">
    <property type="protein sequence ID" value="GCE26440.1"/>
    <property type="molecule type" value="Genomic_DNA"/>
</dbReference>
<evidence type="ECO:0000259" key="1">
    <source>
        <dbReference type="SMART" id="SM00943"/>
    </source>
</evidence>
<protein>
    <recommendedName>
        <fullName evidence="1">DNA primase/polymerase bifunctional N-terminal domain-containing protein</fullName>
    </recommendedName>
</protein>
<dbReference type="SMART" id="SM00943">
    <property type="entry name" value="Prim-Pol"/>
    <property type="match status" value="1"/>
</dbReference>
<keyword evidence="3" id="KW-1185">Reference proteome</keyword>
<dbReference type="RefSeq" id="WP_126626893.1">
    <property type="nucleotide sequence ID" value="NZ_BIFT01000001.1"/>
</dbReference>
<dbReference type="SUPFAM" id="SSF56747">
    <property type="entry name" value="Prim-pol domain"/>
    <property type="match status" value="1"/>
</dbReference>
<reference evidence="3" key="1">
    <citation type="submission" date="2018-12" db="EMBL/GenBank/DDBJ databases">
        <title>Tengunoibacter tsumagoiensis gen. nov., sp. nov., Dictyobacter kobayashii sp. nov., D. alpinus sp. nov., and D. joshuensis sp. nov. and description of Dictyobacteraceae fam. nov. within the order Ktedonobacterales isolated from Tengu-no-mugimeshi.</title>
        <authorList>
            <person name="Wang C.M."/>
            <person name="Zheng Y."/>
            <person name="Sakai Y."/>
            <person name="Toyoda A."/>
            <person name="Minakuchi Y."/>
            <person name="Abe K."/>
            <person name="Yokota A."/>
            <person name="Yabe S."/>
        </authorList>
    </citation>
    <scope>NUCLEOTIDE SEQUENCE [LARGE SCALE GENOMIC DNA]</scope>
    <source>
        <strain evidence="3">Uno16</strain>
    </source>
</reference>
<comment type="caution">
    <text evidence="2">The sequence shown here is derived from an EMBL/GenBank/DDBJ whole genome shotgun (WGS) entry which is preliminary data.</text>
</comment>
<dbReference type="OrthoDB" id="158067at2"/>
<name>A0A402B519_9CHLR</name>
<dbReference type="Pfam" id="PF09250">
    <property type="entry name" value="Prim-Pol"/>
    <property type="match status" value="1"/>
</dbReference>
<dbReference type="Proteomes" id="UP000287171">
    <property type="component" value="Unassembled WGS sequence"/>
</dbReference>
<sequence>MRQTVRLIHPQQHTTYPPVCRLQDAAWNYVYSGWRILPLYGLMASGSCMCGKVRCARPGQHIRYQENVQLAISNLTTVQRWWEEDEHDNIGIVTGDGLLVIEIDPLRGGSLEHFRQLYAVPETAMARTEHGRWHLYFTYTRTLTLCTTHDKLGPGIGTYGEGSYVVAPPSILPGGMTRWHDNTPPVRLPAVLLPFLLSSQLKSPSWSLQEQHTSSAIRTLLTNPHLWQAESS</sequence>
<accession>A0A402B519</accession>
<evidence type="ECO:0000313" key="3">
    <source>
        <dbReference type="Proteomes" id="UP000287171"/>
    </source>
</evidence>
<proteinExistence type="predicted"/>
<dbReference type="InterPro" id="IPR015330">
    <property type="entry name" value="DNA_primase/pol_bifunc_N"/>
</dbReference>
<dbReference type="AlphaFoldDB" id="A0A402B519"/>
<feature type="domain" description="DNA primase/polymerase bifunctional N-terminal" evidence="1">
    <location>
        <begin position="26"/>
        <end position="192"/>
    </location>
</feature>
<organism evidence="2 3">
    <name type="scientific">Dictyobacter alpinus</name>
    <dbReference type="NCBI Taxonomy" id="2014873"/>
    <lineage>
        <taxon>Bacteria</taxon>
        <taxon>Bacillati</taxon>
        <taxon>Chloroflexota</taxon>
        <taxon>Ktedonobacteria</taxon>
        <taxon>Ktedonobacterales</taxon>
        <taxon>Dictyobacteraceae</taxon>
        <taxon>Dictyobacter</taxon>
    </lineage>
</organism>
<evidence type="ECO:0000313" key="2">
    <source>
        <dbReference type="EMBL" id="GCE26440.1"/>
    </source>
</evidence>